<dbReference type="EMBL" id="CP065938">
    <property type="protein sequence ID" value="UWX05617.1"/>
    <property type="molecule type" value="Genomic_DNA"/>
</dbReference>
<dbReference type="RefSeq" id="WP_334315202.1">
    <property type="nucleotide sequence ID" value="NZ_CP065938.1"/>
</dbReference>
<gene>
    <name evidence="6" type="ORF">JBF11_09260</name>
</gene>
<dbReference type="SUPFAM" id="SSF56281">
    <property type="entry name" value="Metallo-hydrolase/oxidoreductase"/>
    <property type="match status" value="1"/>
</dbReference>
<keyword evidence="4" id="KW-0862">Zinc</keyword>
<evidence type="ECO:0000256" key="1">
    <source>
        <dbReference type="ARBA" id="ARBA00001947"/>
    </source>
</evidence>
<dbReference type="Gene3D" id="3.60.15.10">
    <property type="entry name" value="Ribonuclease Z/Hydroxyacylglutathione hydrolase-like"/>
    <property type="match status" value="1"/>
</dbReference>
<dbReference type="SMART" id="SM00849">
    <property type="entry name" value="Lactamase_B"/>
    <property type="match status" value="1"/>
</dbReference>
<evidence type="ECO:0000256" key="4">
    <source>
        <dbReference type="ARBA" id="ARBA00022833"/>
    </source>
</evidence>
<reference evidence="6" key="1">
    <citation type="submission" date="2020-12" db="EMBL/GenBank/DDBJ databases">
        <title>Taurinivorans muris gen. nov., sp. nov., fundamental and realized metabolic niche of a ubiquitous sulfidogenic bacterium in the murine intestine.</title>
        <authorList>
            <person name="Ye H."/>
            <person name="Hanson B.T."/>
            <person name="Loy A."/>
        </authorList>
    </citation>
    <scope>NUCLEOTIDE SEQUENCE</scope>
    <source>
        <strain evidence="6">LT0009</strain>
    </source>
</reference>
<keyword evidence="2" id="KW-0479">Metal-binding</keyword>
<evidence type="ECO:0000256" key="2">
    <source>
        <dbReference type="ARBA" id="ARBA00022723"/>
    </source>
</evidence>
<dbReference type="CDD" id="cd06262">
    <property type="entry name" value="metallo-hydrolase-like_MBL-fold"/>
    <property type="match status" value="1"/>
</dbReference>
<dbReference type="Proteomes" id="UP001058120">
    <property type="component" value="Chromosome"/>
</dbReference>
<feature type="domain" description="Metallo-beta-lactamase" evidence="5">
    <location>
        <begin position="12"/>
        <end position="187"/>
    </location>
</feature>
<dbReference type="InterPro" id="IPR001279">
    <property type="entry name" value="Metallo-B-lactamas"/>
</dbReference>
<protein>
    <submittedName>
        <fullName evidence="6">MBL fold metallo-hydrolase</fullName>
    </submittedName>
</protein>
<dbReference type="InterPro" id="IPR036866">
    <property type="entry name" value="RibonucZ/Hydroxyglut_hydro"/>
</dbReference>
<accession>A0ABY5Y1L8</accession>
<keyword evidence="3" id="KW-0378">Hydrolase</keyword>
<organism evidence="6 7">
    <name type="scientific">Taurinivorans muris</name>
    <dbReference type="NCBI Taxonomy" id="2787751"/>
    <lineage>
        <taxon>Bacteria</taxon>
        <taxon>Pseudomonadati</taxon>
        <taxon>Thermodesulfobacteriota</taxon>
        <taxon>Desulfovibrionia</taxon>
        <taxon>Desulfovibrionales</taxon>
        <taxon>Desulfovibrionaceae</taxon>
        <taxon>Taurinivorans</taxon>
    </lineage>
</organism>
<dbReference type="PANTHER" id="PTHR46233">
    <property type="entry name" value="HYDROXYACYLGLUTATHIONE HYDROLASE GLOC"/>
    <property type="match status" value="1"/>
</dbReference>
<dbReference type="InterPro" id="IPR051453">
    <property type="entry name" value="MBL_Glyoxalase_II"/>
</dbReference>
<dbReference type="Pfam" id="PF00753">
    <property type="entry name" value="Lactamase_B"/>
    <property type="match status" value="1"/>
</dbReference>
<proteinExistence type="predicted"/>
<keyword evidence="7" id="KW-1185">Reference proteome</keyword>
<name>A0ABY5Y1L8_9BACT</name>
<comment type="cofactor">
    <cofactor evidence="1">
        <name>Zn(2+)</name>
        <dbReference type="ChEBI" id="CHEBI:29105"/>
    </cofactor>
</comment>
<evidence type="ECO:0000259" key="5">
    <source>
        <dbReference type="SMART" id="SM00849"/>
    </source>
</evidence>
<evidence type="ECO:0000313" key="7">
    <source>
        <dbReference type="Proteomes" id="UP001058120"/>
    </source>
</evidence>
<sequence>MPVLTFSLGPLETNCHLYQNGTDALIIDPSGHMVDILTEIKNKKLKIQGILLTHLHFDHVYGCAELESFMDTPIMAGKEDIEISDVLISSAVRYGLPKVDEFHPVPLAEGIHKFGSIEVDVRHVPGHSPGSLAYYIKDENIVFTGDVLFYRSIGRSDLPMGDFELLAKSIREKLYTLPENTVVYCGHGPETTIGDERIKNSFVRI</sequence>
<dbReference type="PANTHER" id="PTHR46233:SF3">
    <property type="entry name" value="HYDROXYACYLGLUTATHIONE HYDROLASE GLOC"/>
    <property type="match status" value="1"/>
</dbReference>
<evidence type="ECO:0000313" key="6">
    <source>
        <dbReference type="EMBL" id="UWX05617.1"/>
    </source>
</evidence>
<evidence type="ECO:0000256" key="3">
    <source>
        <dbReference type="ARBA" id="ARBA00022801"/>
    </source>
</evidence>